<dbReference type="HAMAP" id="MF_00025">
    <property type="entry name" value="RNApol_Rpo5_RPB5"/>
    <property type="match status" value="1"/>
</dbReference>
<dbReference type="AlphaFoldDB" id="A0A497EMA7"/>
<dbReference type="Proteomes" id="UP000278475">
    <property type="component" value="Unassembled WGS sequence"/>
</dbReference>
<dbReference type="PANTHER" id="PTHR10535">
    <property type="entry name" value="DNA-DIRECTED RNA POLYMERASES I, II, AND III SUBUNIT RPABC1"/>
    <property type="match status" value="1"/>
</dbReference>
<dbReference type="NCBIfam" id="NF007129">
    <property type="entry name" value="PRK09570.1"/>
    <property type="match status" value="1"/>
</dbReference>
<keyword evidence="2 4" id="KW-0240">DNA-directed RNA polymerase</keyword>
<name>A0A497EMA7_9CREN</name>
<proteinExistence type="inferred from homology"/>
<keyword evidence="1 2" id="KW-0804">Transcription</keyword>
<accession>A0A497EMA7</accession>
<dbReference type="PANTHER" id="PTHR10535:SF0">
    <property type="entry name" value="DNA-DIRECTED RNA POLYMERASES I, II, AND III SUBUNIT RPABC1"/>
    <property type="match status" value="1"/>
</dbReference>
<dbReference type="InterPro" id="IPR035913">
    <property type="entry name" value="RPB5-like_sf"/>
</dbReference>
<dbReference type="InterPro" id="IPR000783">
    <property type="entry name" value="RNA_pol_subH/Rpb5_C"/>
</dbReference>
<dbReference type="EC" id="2.7.7.6" evidence="2"/>
<keyword evidence="2" id="KW-0963">Cytoplasm</keyword>
<keyword evidence="2 4" id="KW-0548">Nucleotidyltransferase</keyword>
<evidence type="ECO:0000259" key="3">
    <source>
        <dbReference type="Pfam" id="PF01191"/>
    </source>
</evidence>
<evidence type="ECO:0000256" key="2">
    <source>
        <dbReference type="HAMAP-Rule" id="MF_00025"/>
    </source>
</evidence>
<dbReference type="Gene3D" id="3.90.940.20">
    <property type="entry name" value="RPB5-like RNA polymerase subunit"/>
    <property type="match status" value="1"/>
</dbReference>
<comment type="subcellular location">
    <subcellularLocation>
        <location evidence="2">Cytoplasm</location>
    </subcellularLocation>
</comment>
<dbReference type="EMBL" id="QMQV01000069">
    <property type="protein sequence ID" value="RLE48543.1"/>
    <property type="molecule type" value="Genomic_DNA"/>
</dbReference>
<gene>
    <name evidence="2" type="primary">rpo5</name>
    <name evidence="2" type="synonym">rpoH</name>
    <name evidence="4" type="ORF">DRJ31_07020</name>
</gene>
<dbReference type="GO" id="GO:0006362">
    <property type="term" value="P:transcription elongation by RNA polymerase I"/>
    <property type="evidence" value="ECO:0007669"/>
    <property type="project" value="TreeGrafter"/>
</dbReference>
<dbReference type="GO" id="GO:0003899">
    <property type="term" value="F:DNA-directed RNA polymerase activity"/>
    <property type="evidence" value="ECO:0007669"/>
    <property type="project" value="UniProtKB-UniRule"/>
</dbReference>
<reference evidence="4 5" key="1">
    <citation type="submission" date="2018-06" db="EMBL/GenBank/DDBJ databases">
        <title>Extensive metabolic versatility and redundancy in microbially diverse, dynamic hydrothermal sediments.</title>
        <authorList>
            <person name="Dombrowski N."/>
            <person name="Teske A."/>
            <person name="Baker B.J."/>
        </authorList>
    </citation>
    <scope>NUCLEOTIDE SEQUENCE [LARGE SCALE GENOMIC DNA]</scope>
    <source>
        <strain evidence="4">B66_G16</strain>
    </source>
</reference>
<comment type="caution">
    <text evidence="4">The sequence shown here is derived from an EMBL/GenBank/DDBJ whole genome shotgun (WGS) entry which is preliminary data.</text>
</comment>
<organism evidence="4 5">
    <name type="scientific">Thermoproteota archaeon</name>
    <dbReference type="NCBI Taxonomy" id="2056631"/>
    <lineage>
        <taxon>Archaea</taxon>
        <taxon>Thermoproteota</taxon>
    </lineage>
</organism>
<comment type="function">
    <text evidence="2">DNA-dependent RNA polymerase (RNAP) catalyzes the transcription of DNA into RNA using the four ribonucleoside triphosphates as substrates.</text>
</comment>
<feature type="domain" description="RNA polymerase subunit H/Rpb5 C-terminal" evidence="3">
    <location>
        <begin position="9"/>
        <end position="70"/>
    </location>
</feature>
<dbReference type="GO" id="GO:0000428">
    <property type="term" value="C:DNA-directed RNA polymerase complex"/>
    <property type="evidence" value="ECO:0007669"/>
    <property type="project" value="UniProtKB-KW"/>
</dbReference>
<evidence type="ECO:0000313" key="4">
    <source>
        <dbReference type="EMBL" id="RLE48543.1"/>
    </source>
</evidence>
<comment type="subunit">
    <text evidence="2">Part of the RNA polymerase complex.</text>
</comment>
<sequence length="73" mass="8003">MLKYSGVDARVLSKEEAKELLERYGIVPRQLPWLRSSDPLAKALGAKPGDIVKIVRKSPMAGEAVVYRVVVPG</sequence>
<evidence type="ECO:0000313" key="5">
    <source>
        <dbReference type="Proteomes" id="UP000278475"/>
    </source>
</evidence>
<dbReference type="Pfam" id="PF01191">
    <property type="entry name" value="RNA_pol_Rpb5_C"/>
    <property type="match status" value="1"/>
</dbReference>
<dbReference type="SUPFAM" id="SSF55287">
    <property type="entry name" value="RPB5-like RNA polymerase subunit"/>
    <property type="match status" value="1"/>
</dbReference>
<dbReference type="InterPro" id="IPR014381">
    <property type="entry name" value="Arch_Rpo5/euc_Rpb5"/>
</dbReference>
<keyword evidence="2 4" id="KW-0808">Transferase</keyword>
<evidence type="ECO:0000256" key="1">
    <source>
        <dbReference type="ARBA" id="ARBA00023163"/>
    </source>
</evidence>
<dbReference type="GO" id="GO:0003677">
    <property type="term" value="F:DNA binding"/>
    <property type="evidence" value="ECO:0007669"/>
    <property type="project" value="InterPro"/>
</dbReference>
<dbReference type="GO" id="GO:0006366">
    <property type="term" value="P:transcription by RNA polymerase II"/>
    <property type="evidence" value="ECO:0007669"/>
    <property type="project" value="TreeGrafter"/>
</dbReference>
<protein>
    <recommendedName>
        <fullName evidence="2">DNA-directed RNA polymerase subunit Rpo5</fullName>
        <ecNumber evidence="2">2.7.7.6</ecNumber>
    </recommendedName>
    <alternativeName>
        <fullName evidence="2">DNA-directed RNA polymerase subunit H</fullName>
    </alternativeName>
</protein>
<comment type="similarity">
    <text evidence="2">Belongs to the archaeal Rpo5/eukaryotic RPB5 RNA polymerase subunit family.</text>
</comment>
<comment type="catalytic activity">
    <reaction evidence="2">
        <text>RNA(n) + a ribonucleoside 5'-triphosphate = RNA(n+1) + diphosphate</text>
        <dbReference type="Rhea" id="RHEA:21248"/>
        <dbReference type="Rhea" id="RHEA-COMP:14527"/>
        <dbReference type="Rhea" id="RHEA-COMP:17342"/>
        <dbReference type="ChEBI" id="CHEBI:33019"/>
        <dbReference type="ChEBI" id="CHEBI:61557"/>
        <dbReference type="ChEBI" id="CHEBI:140395"/>
        <dbReference type="EC" id="2.7.7.6"/>
    </reaction>
</comment>
<dbReference type="GO" id="GO:0042797">
    <property type="term" value="P:tRNA transcription by RNA polymerase III"/>
    <property type="evidence" value="ECO:0007669"/>
    <property type="project" value="TreeGrafter"/>
</dbReference>
<dbReference type="GO" id="GO:0005737">
    <property type="term" value="C:cytoplasm"/>
    <property type="evidence" value="ECO:0007669"/>
    <property type="project" value="UniProtKB-SubCell"/>
</dbReference>